<evidence type="ECO:0000313" key="2">
    <source>
        <dbReference type="Proteomes" id="UP001314263"/>
    </source>
</evidence>
<proteinExistence type="predicted"/>
<evidence type="ECO:0000313" key="1">
    <source>
        <dbReference type="EMBL" id="CAK0759515.1"/>
    </source>
</evidence>
<comment type="caution">
    <text evidence="1">The sequence shown here is derived from an EMBL/GenBank/DDBJ whole genome shotgun (WGS) entry which is preliminary data.</text>
</comment>
<protein>
    <submittedName>
        <fullName evidence="1">Uncharacterized protein</fullName>
    </submittedName>
</protein>
<dbReference type="Proteomes" id="UP001314263">
    <property type="component" value="Unassembled WGS sequence"/>
</dbReference>
<organism evidence="1 2">
    <name type="scientific">Coccomyxa viridis</name>
    <dbReference type="NCBI Taxonomy" id="1274662"/>
    <lineage>
        <taxon>Eukaryota</taxon>
        <taxon>Viridiplantae</taxon>
        <taxon>Chlorophyta</taxon>
        <taxon>core chlorophytes</taxon>
        <taxon>Trebouxiophyceae</taxon>
        <taxon>Trebouxiophyceae incertae sedis</taxon>
        <taxon>Coccomyxaceae</taxon>
        <taxon>Coccomyxa</taxon>
    </lineage>
</organism>
<reference evidence="1 2" key="1">
    <citation type="submission" date="2023-10" db="EMBL/GenBank/DDBJ databases">
        <authorList>
            <person name="Maclean D."/>
            <person name="Macfadyen A."/>
        </authorList>
    </citation>
    <scope>NUCLEOTIDE SEQUENCE [LARGE SCALE GENOMIC DNA]</scope>
</reference>
<name>A0AAV1HXJ8_9CHLO</name>
<keyword evidence="2" id="KW-1185">Reference proteome</keyword>
<dbReference type="AlphaFoldDB" id="A0AAV1HXJ8"/>
<sequence length="68" mass="7561">MESNTAALMKILDSLEKQERMVKSMLEDRKKQLKGSKPQPAMLQLTASTTQASEEIQSVAAKQRLVQG</sequence>
<accession>A0AAV1HXJ8</accession>
<gene>
    <name evidence="1" type="ORF">CVIRNUC_002703</name>
</gene>
<dbReference type="EMBL" id="CAUYUE010000003">
    <property type="protein sequence ID" value="CAK0759515.1"/>
    <property type="molecule type" value="Genomic_DNA"/>
</dbReference>